<feature type="compositionally biased region" description="Basic and acidic residues" evidence="1">
    <location>
        <begin position="1"/>
        <end position="10"/>
    </location>
</feature>
<name>A0A3Q4EBU9_MOUSE</name>
<dbReference type="MGI" id="MGI:1347072">
    <property type="gene designation" value="Nubp2"/>
</dbReference>
<dbReference type="ExpressionAtlas" id="A0A3Q4EBU9">
    <property type="expression patterns" value="baseline and differential"/>
</dbReference>
<gene>
    <name evidence="2 3" type="primary">Nubp2</name>
</gene>
<evidence type="ECO:0000313" key="4">
    <source>
        <dbReference type="Proteomes" id="UP000000589"/>
    </source>
</evidence>
<reference evidence="2 4" key="1">
    <citation type="journal article" date="2009" name="PLoS Biol.">
        <title>Lineage-specific biology revealed by a finished genome assembly of the mouse.</title>
        <authorList>
            <consortium name="Mouse Genome Sequencing Consortium"/>
            <person name="Church D.M."/>
            <person name="Goodstadt L."/>
            <person name="Hillier L.W."/>
            <person name="Zody M.C."/>
            <person name="Goldstein S."/>
            <person name="She X."/>
            <person name="Bult C.J."/>
            <person name="Agarwala R."/>
            <person name="Cherry J.L."/>
            <person name="DiCuccio M."/>
            <person name="Hlavina W."/>
            <person name="Kapustin Y."/>
            <person name="Meric P."/>
            <person name="Maglott D."/>
            <person name="Birtle Z."/>
            <person name="Marques A.C."/>
            <person name="Graves T."/>
            <person name="Zhou S."/>
            <person name="Teague B."/>
            <person name="Potamousis K."/>
            <person name="Churas C."/>
            <person name="Place M."/>
            <person name="Herschleb J."/>
            <person name="Runnheim R."/>
            <person name="Forrest D."/>
            <person name="Amos-Landgraf J."/>
            <person name="Schwartz D.C."/>
            <person name="Cheng Z."/>
            <person name="Lindblad-Toh K."/>
            <person name="Eichler E.E."/>
            <person name="Ponting C.P."/>
        </authorList>
    </citation>
    <scope>NUCLEOTIDE SEQUENCE [LARGE SCALE GENOMIC DNA]</scope>
    <source>
        <strain evidence="2 4">C57BL/6J</strain>
    </source>
</reference>
<evidence type="ECO:0000256" key="1">
    <source>
        <dbReference type="SAM" id="MobiDB-lite"/>
    </source>
</evidence>
<dbReference type="Proteomes" id="UP000000589">
    <property type="component" value="Chromosome 17"/>
</dbReference>
<dbReference type="AlphaFoldDB" id="A0A3Q4EBU9"/>
<dbReference type="Bgee" id="ENSMUSG00000039183">
    <property type="expression patterns" value="Expressed in spermatocyte and 250 other cell types or tissues"/>
</dbReference>
<dbReference type="AGR" id="MGI:1347072"/>
<keyword evidence="4" id="KW-1185">Reference proteome</keyword>
<dbReference type="VEuPathDB" id="HostDB:ENSMUSG00000039183"/>
<reference evidence="2 4" key="2">
    <citation type="journal article" date="2011" name="PLoS Biol.">
        <title>Modernizing reference genome assemblies.</title>
        <authorList>
            <person name="Church D.M."/>
            <person name="Schneider V.A."/>
            <person name="Graves T."/>
            <person name="Auger K."/>
            <person name="Cunningham F."/>
            <person name="Bouk N."/>
            <person name="Chen H.C."/>
            <person name="Agarwala R."/>
            <person name="McLaren W.M."/>
            <person name="Ritchie G.R."/>
            <person name="Albracht D."/>
            <person name="Kremitzki M."/>
            <person name="Rock S."/>
            <person name="Kotkiewicz H."/>
            <person name="Kremitzki C."/>
            <person name="Wollam A."/>
            <person name="Trani L."/>
            <person name="Fulton L."/>
            <person name="Fulton R."/>
            <person name="Matthews L."/>
            <person name="Whitehead S."/>
            <person name="Chow W."/>
            <person name="Torrance J."/>
            <person name="Dunn M."/>
            <person name="Harden G."/>
            <person name="Threadgold G."/>
            <person name="Wood J."/>
            <person name="Collins J."/>
            <person name="Heath P."/>
            <person name="Griffiths G."/>
            <person name="Pelan S."/>
            <person name="Grafham D."/>
            <person name="Eichler E.E."/>
            <person name="Weinstock G."/>
            <person name="Mardis E.R."/>
            <person name="Wilson R.K."/>
            <person name="Howe K."/>
            <person name="Flicek P."/>
            <person name="Hubbard T."/>
        </authorList>
    </citation>
    <scope>NUCLEOTIDE SEQUENCE [LARGE SCALE GENOMIC DNA]</scope>
    <source>
        <strain evidence="2 4">C57BL/6J</strain>
    </source>
</reference>
<accession>A0A3Q4EBU9</accession>
<evidence type="ECO:0000313" key="2">
    <source>
        <dbReference type="Ensembl" id="ENSMUSP00000157043.2"/>
    </source>
</evidence>
<protein>
    <submittedName>
        <fullName evidence="2">Nucleotide binding protein 2</fullName>
    </submittedName>
</protein>
<dbReference type="GeneTree" id="ENSGT00950000183193"/>
<feature type="region of interest" description="Disordered" evidence="1">
    <location>
        <begin position="1"/>
        <end position="23"/>
    </location>
</feature>
<reference evidence="2" key="4">
    <citation type="submission" date="2025-09" db="UniProtKB">
        <authorList>
            <consortium name="Ensembl"/>
        </authorList>
    </citation>
    <scope>IDENTIFICATION</scope>
    <source>
        <strain evidence="2">C57BL/6J</strain>
    </source>
</reference>
<reference evidence="2" key="3">
    <citation type="submission" date="2025-08" db="UniProtKB">
        <authorList>
            <consortium name="Ensembl"/>
        </authorList>
    </citation>
    <scope>IDENTIFICATION</scope>
    <source>
        <strain evidence="2">C57BL/6J</strain>
    </source>
</reference>
<sequence length="65" mass="6987">MEAAAGERADTPTPVSHQNPGTWPGCDTSSLFFLERVALGKAPSPRSWPWLCATRARSTDKAVCV</sequence>
<evidence type="ECO:0000313" key="3">
    <source>
        <dbReference type="MGI" id="MGI:1347072"/>
    </source>
</evidence>
<organism evidence="2 4">
    <name type="scientific">Mus musculus</name>
    <name type="common">Mouse</name>
    <dbReference type="NCBI Taxonomy" id="10090"/>
    <lineage>
        <taxon>Eukaryota</taxon>
        <taxon>Metazoa</taxon>
        <taxon>Chordata</taxon>
        <taxon>Craniata</taxon>
        <taxon>Vertebrata</taxon>
        <taxon>Euteleostomi</taxon>
        <taxon>Mammalia</taxon>
        <taxon>Eutheria</taxon>
        <taxon>Euarchontoglires</taxon>
        <taxon>Glires</taxon>
        <taxon>Rodentia</taxon>
        <taxon>Myomorpha</taxon>
        <taxon>Muroidea</taxon>
        <taxon>Muridae</taxon>
        <taxon>Murinae</taxon>
        <taxon>Mus</taxon>
        <taxon>Mus</taxon>
    </lineage>
</organism>
<proteinExistence type="predicted"/>
<dbReference type="Ensembl" id="ENSMUST00000234261.2">
    <property type="protein sequence ID" value="ENSMUSP00000157043.2"/>
    <property type="gene ID" value="ENSMUSG00000039183.7"/>
</dbReference>
<dbReference type="Antibodypedia" id="23260">
    <property type="antibodies" value="85 antibodies from 19 providers"/>
</dbReference>
<feature type="compositionally biased region" description="Polar residues" evidence="1">
    <location>
        <begin position="13"/>
        <end position="23"/>
    </location>
</feature>